<evidence type="ECO:0000259" key="3">
    <source>
        <dbReference type="Pfam" id="PF01397"/>
    </source>
</evidence>
<dbReference type="InterPro" id="IPR034741">
    <property type="entry name" value="Terpene_cyclase-like_1_C"/>
</dbReference>
<dbReference type="SFLD" id="SFLDG01019">
    <property type="entry name" value="Terpene_Cyclase_Like_1_C_Termi"/>
    <property type="match status" value="1"/>
</dbReference>
<dbReference type="SFLD" id="SFLDS00005">
    <property type="entry name" value="Isoprenoid_Synthase_Type_I"/>
    <property type="match status" value="1"/>
</dbReference>
<dbReference type="Pfam" id="PF01397">
    <property type="entry name" value="Terpene_synth"/>
    <property type="match status" value="1"/>
</dbReference>
<keyword evidence="1" id="KW-0479">Metal-binding</keyword>
<evidence type="ECO:0000256" key="1">
    <source>
        <dbReference type="ARBA" id="ARBA00022723"/>
    </source>
</evidence>
<protein>
    <submittedName>
        <fullName evidence="5">Terpene synthase 3</fullName>
    </submittedName>
</protein>
<dbReference type="InterPro" id="IPR050148">
    <property type="entry name" value="Terpene_synthase-like"/>
</dbReference>
<dbReference type="GO" id="GO:0016102">
    <property type="term" value="P:diterpenoid biosynthetic process"/>
    <property type="evidence" value="ECO:0007669"/>
    <property type="project" value="InterPro"/>
</dbReference>
<dbReference type="CDD" id="cd00684">
    <property type="entry name" value="Terpene_cyclase_plant_C1"/>
    <property type="match status" value="1"/>
</dbReference>
<dbReference type="InterPro" id="IPR008930">
    <property type="entry name" value="Terpenoid_cyclase/PrenylTrfase"/>
</dbReference>
<dbReference type="SUPFAM" id="SSF48576">
    <property type="entry name" value="Terpenoid synthases"/>
    <property type="match status" value="1"/>
</dbReference>
<dbReference type="InterPro" id="IPR005630">
    <property type="entry name" value="Terpene_synthase_metal-bd"/>
</dbReference>
<dbReference type="FunFam" id="1.10.600.10:FF:000007">
    <property type="entry name" value="Isoprene synthase, chloroplastic"/>
    <property type="match status" value="1"/>
</dbReference>
<dbReference type="InterPro" id="IPR008949">
    <property type="entry name" value="Isoprenoid_synthase_dom_sf"/>
</dbReference>
<organism evidence="5">
    <name type="scientific">Paeonia delavayi</name>
    <name type="common">Delavay's tree peony</name>
    <dbReference type="NCBI Taxonomy" id="40707"/>
    <lineage>
        <taxon>Eukaryota</taxon>
        <taxon>Viridiplantae</taxon>
        <taxon>Streptophyta</taxon>
        <taxon>Embryophyta</taxon>
        <taxon>Tracheophyta</taxon>
        <taxon>Spermatophyta</taxon>
        <taxon>Magnoliopsida</taxon>
        <taxon>eudicotyledons</taxon>
        <taxon>Gunneridae</taxon>
        <taxon>Pentapetalae</taxon>
        <taxon>Saxifragales</taxon>
        <taxon>Paeoniaceae</taxon>
        <taxon>Paeonia</taxon>
    </lineage>
</organism>
<dbReference type="SMR" id="A0A9E8G7R5"/>
<dbReference type="Gene3D" id="1.10.600.10">
    <property type="entry name" value="Farnesyl Diphosphate Synthase"/>
    <property type="match status" value="1"/>
</dbReference>
<dbReference type="Pfam" id="PF03936">
    <property type="entry name" value="Terpene_synth_C"/>
    <property type="match status" value="1"/>
</dbReference>
<dbReference type="GO" id="GO:0000287">
    <property type="term" value="F:magnesium ion binding"/>
    <property type="evidence" value="ECO:0007669"/>
    <property type="project" value="InterPro"/>
</dbReference>
<dbReference type="SUPFAM" id="SSF48239">
    <property type="entry name" value="Terpenoid cyclases/Protein prenyltransferases"/>
    <property type="match status" value="1"/>
</dbReference>
<dbReference type="InterPro" id="IPR044814">
    <property type="entry name" value="Terpene_cyclase_plant_C1"/>
</dbReference>
<dbReference type="GO" id="GO:0010333">
    <property type="term" value="F:terpene synthase activity"/>
    <property type="evidence" value="ECO:0007669"/>
    <property type="project" value="InterPro"/>
</dbReference>
<dbReference type="AlphaFoldDB" id="A0A9E8G7R5"/>
<feature type="domain" description="Terpene synthase N-terminal" evidence="3">
    <location>
        <begin position="83"/>
        <end position="240"/>
    </location>
</feature>
<evidence type="ECO:0000259" key="4">
    <source>
        <dbReference type="Pfam" id="PF03936"/>
    </source>
</evidence>
<dbReference type="InterPro" id="IPR001906">
    <property type="entry name" value="Terpene_synth_N"/>
</dbReference>
<dbReference type="PANTHER" id="PTHR31225">
    <property type="entry name" value="OS04G0344100 PROTEIN-RELATED"/>
    <property type="match status" value="1"/>
</dbReference>
<name>A0A9E8G7R5_9MAGN</name>
<keyword evidence="2" id="KW-0460">Magnesium</keyword>
<sequence>MLVTVKMAGIRSISIPLHSSSPEILSNFEPLPSGSPRLLSQRAFPQQRRRSWFCMSQSDRMPPITHHDPLPKPLPLHHTPVLQSQTKHLRRKTIEELQERTQKELQTSSDPVVTLKLIDTLQQLGIAYHFKEDINKLLERFSEYNSGDDLFVTALRFRLLRHNGFPTCSGIFDKFINKKGRFKETLSKDTWGLLSLYEASYLGAKGEVQLLQAMEFTKTHLMQSKPTMTAQLSEHVARSLEIPRHLRMERLEARNYIDEYSRGNNCSMALLELARLDFDMVQSLHQKELEEIFRWWKQLGLVDKLSFGRDRPMECFLWTVGIFPEPCQSRCRIELTKTIAILLVIDDIFDTYGSLNELILFTDAIKRWNLGAMEQLPDYMKICYMTLHNTTNDIAYWVLKEHGLSNIIPYLKRTWIEIIEAFLIEAKWFDRGYVPTFDEYLANGVISGGTCMALVHAFFLMGQGVMKETEAMMEPYPRCFTSSGKILRLWDDLGTSREEQERGDVASSIECLMKEKNIALEDGARKYVRQLIGSLWIELNGELVAPTGLPLSTIKASFNLSRTAQAIYQHGNDNTTSSVQHHVQSLFFSPIGFNVTLSNI</sequence>
<accession>A0A9E8G7R5</accession>
<dbReference type="InterPro" id="IPR036965">
    <property type="entry name" value="Terpene_synth_N_sf"/>
</dbReference>
<reference evidence="5" key="1">
    <citation type="journal article" date="2022" name="Hortic Res">
        <title>Biogenesis of flavor-related linalool is diverged and genetically conserved in tree peony (Paeonia x suffruticosa).</title>
        <authorList>
            <person name="Li S."/>
            <person name="Zhang L."/>
            <person name="Sun M."/>
            <person name="Lv M."/>
            <person name="Yang Y."/>
            <person name="Xu W."/>
            <person name="Wang L."/>
        </authorList>
    </citation>
    <scope>NUCLEOTIDE SEQUENCE</scope>
</reference>
<dbReference type="Gene3D" id="1.50.10.130">
    <property type="entry name" value="Terpene synthase, N-terminal domain"/>
    <property type="match status" value="1"/>
</dbReference>
<evidence type="ECO:0000313" key="5">
    <source>
        <dbReference type="EMBL" id="UZT70948.1"/>
    </source>
</evidence>
<proteinExistence type="evidence at transcript level"/>
<dbReference type="EMBL" id="OM316808">
    <property type="protein sequence ID" value="UZT70948.1"/>
    <property type="molecule type" value="mRNA"/>
</dbReference>
<dbReference type="PANTHER" id="PTHR31225:SF137">
    <property type="entry name" value="TERPENE SYNTHASE 11-RELATED"/>
    <property type="match status" value="1"/>
</dbReference>
<evidence type="ECO:0000256" key="2">
    <source>
        <dbReference type="ARBA" id="ARBA00022842"/>
    </source>
</evidence>
<feature type="domain" description="Terpene synthase metal-binding" evidence="4">
    <location>
        <begin position="297"/>
        <end position="536"/>
    </location>
</feature>